<dbReference type="InterPro" id="IPR024442">
    <property type="entry name" value="Transposase_Zn_ribbon"/>
</dbReference>
<comment type="caution">
    <text evidence="2">The sequence shown here is derived from an EMBL/GenBank/DDBJ whole genome shotgun (WGS) entry which is preliminary data.</text>
</comment>
<dbReference type="Proteomes" id="UP000256977">
    <property type="component" value="Unassembled WGS sequence"/>
</dbReference>
<evidence type="ECO:0000259" key="1">
    <source>
        <dbReference type="Pfam" id="PF12760"/>
    </source>
</evidence>
<gene>
    <name evidence="2" type="ORF">DFP98_102320</name>
</gene>
<dbReference type="Pfam" id="PF12760">
    <property type="entry name" value="Zn_ribbon_IS1595"/>
    <property type="match status" value="1"/>
</dbReference>
<dbReference type="RefSeq" id="WP_181917469.1">
    <property type="nucleotide sequence ID" value="NZ_QRDZ01000002.1"/>
</dbReference>
<keyword evidence="3" id="KW-1185">Reference proteome</keyword>
<protein>
    <submittedName>
        <fullName evidence="2">Transposase-like zinc ribbon protein</fullName>
    </submittedName>
</protein>
<proteinExistence type="predicted"/>
<evidence type="ECO:0000313" key="3">
    <source>
        <dbReference type="Proteomes" id="UP000256977"/>
    </source>
</evidence>
<dbReference type="AlphaFoldDB" id="A0A3D9KNX7"/>
<feature type="domain" description="Transposase zinc-ribbon" evidence="1">
    <location>
        <begin position="11"/>
        <end position="56"/>
    </location>
</feature>
<evidence type="ECO:0000313" key="2">
    <source>
        <dbReference type="EMBL" id="RED87838.1"/>
    </source>
</evidence>
<reference evidence="2 3" key="1">
    <citation type="submission" date="2018-07" db="EMBL/GenBank/DDBJ databases">
        <title>Genomic Encyclopedia of Type Strains, Phase III (KMG-III): the genomes of soil and plant-associated and newly described type strains.</title>
        <authorList>
            <person name="Whitman W."/>
        </authorList>
    </citation>
    <scope>NUCLEOTIDE SEQUENCE [LARGE SCALE GENOMIC DNA]</scope>
    <source>
        <strain evidence="2 3">CECT 7287</strain>
    </source>
</reference>
<sequence>MSIRKFLACFPDEQTCRNYLFSIRWPRGFICTKCGEMRYSVIKTRNVYECINCKTQTSLTSNTLMHRTKLPLRYWMVALYWVASGRRCSARRLGNTLKLQYRTARRLLNKIRYAMYNIESGPLFDFWDRQKRSAQQPIVRRAMLLMFRRARTFVRKHYGRVPKWRRPYYYCEYRFRSNNVHNPSQALMKLIINTCTTIYTLNEYGGFREPRRKPLSPEPLSA</sequence>
<name>A0A3D9KNX7_9BACL</name>
<accession>A0A3D9KNX7</accession>
<dbReference type="EMBL" id="QRDZ01000002">
    <property type="protein sequence ID" value="RED87838.1"/>
    <property type="molecule type" value="Genomic_DNA"/>
</dbReference>
<organism evidence="2 3">
    <name type="scientific">Cohnella phaseoli</name>
    <dbReference type="NCBI Taxonomy" id="456490"/>
    <lineage>
        <taxon>Bacteria</taxon>
        <taxon>Bacillati</taxon>
        <taxon>Bacillota</taxon>
        <taxon>Bacilli</taxon>
        <taxon>Bacillales</taxon>
        <taxon>Paenibacillaceae</taxon>
        <taxon>Cohnella</taxon>
    </lineage>
</organism>